<keyword evidence="4" id="KW-1015">Disulfide bond</keyword>
<evidence type="ECO:0000259" key="9">
    <source>
        <dbReference type="PROSITE" id="PS50940"/>
    </source>
</evidence>
<dbReference type="PROSITE" id="PS50940">
    <property type="entry name" value="CHIT_BIND_II"/>
    <property type="match status" value="1"/>
</dbReference>
<dbReference type="EMBL" id="JABMIG020000326">
    <property type="protein sequence ID" value="KAL3781125.1"/>
    <property type="molecule type" value="Genomic_DNA"/>
</dbReference>
<dbReference type="PANTHER" id="PTHR23301:SF0">
    <property type="entry name" value="CHITIN-BINDING TYPE-2 DOMAIN-CONTAINING PROTEIN-RELATED"/>
    <property type="match status" value="1"/>
</dbReference>
<evidence type="ECO:0000256" key="5">
    <source>
        <dbReference type="ARBA" id="ARBA00023180"/>
    </source>
</evidence>
<keyword evidence="11" id="KW-1185">Reference proteome</keyword>
<dbReference type="Proteomes" id="UP001516023">
    <property type="component" value="Unassembled WGS sequence"/>
</dbReference>
<feature type="domain" description="Chitin-binding type-2" evidence="9">
    <location>
        <begin position="27"/>
        <end position="85"/>
    </location>
</feature>
<feature type="compositionally biased region" description="Low complexity" evidence="6">
    <location>
        <begin position="398"/>
        <end position="421"/>
    </location>
</feature>
<protein>
    <recommendedName>
        <fullName evidence="9">Chitin-binding type-2 domain-containing protein</fullName>
    </recommendedName>
</protein>
<dbReference type="SMART" id="SM00494">
    <property type="entry name" value="ChtBD2"/>
    <property type="match status" value="1"/>
</dbReference>
<sequence>MTNAITRKNLLSLALLLCSVVAASAQCDPCDLVPNGFTVRPGTGCAEYINCVNGEEANAQTCGGGTLFDLAIVGCNWDYLVTCPPDTECTPTTTTTTAATSAAASVVPAFTSENGNETAVDQDVVPLKFSVYGLSSDADEATLKEEMKGILQMILFELEELEKGSGLKILDVVAWERREKKSRILQSDSVEMMFNIGVLPTEGVNFGPVIVNAIRKRYDSLVNDVLGWTDSGYITSDFQFDVCAHSESSGGYTDCSSDAASDDYYGEGTTMSTTASYGTNPVAVQSSTSSNDGLPTWAIIVIVFVSLLLLACIVAFILFVGCNKSDDYYLEDDLAGGKKRRGYSESESSRSSENSAKEMVVYNEEEAGEYPQRCYVDEEDHNSSILPRSKVGPAPMTSSASVRSSSRASQRSRQSASQLRSSKGKIRGDASGYEVRSHTGSVTSNFSRRSHDRHPDPTVYNIRPNATDPTAYNHNASDPSTYNANATDPSVYNPNATDPEVRSFYSREQFSHQLESLGGNSKASKKSGKQTSVRMDYSVVSELSEPSVTGRYA</sequence>
<feature type="compositionally biased region" description="Polar residues" evidence="6">
    <location>
        <begin position="467"/>
        <end position="496"/>
    </location>
</feature>
<organism evidence="10 11">
    <name type="scientific">Cyclotella cryptica</name>
    <dbReference type="NCBI Taxonomy" id="29204"/>
    <lineage>
        <taxon>Eukaryota</taxon>
        <taxon>Sar</taxon>
        <taxon>Stramenopiles</taxon>
        <taxon>Ochrophyta</taxon>
        <taxon>Bacillariophyta</taxon>
        <taxon>Coscinodiscophyceae</taxon>
        <taxon>Thalassiosirophycidae</taxon>
        <taxon>Stephanodiscales</taxon>
        <taxon>Stephanodiscaceae</taxon>
        <taxon>Cyclotella</taxon>
    </lineage>
</organism>
<evidence type="ECO:0000256" key="1">
    <source>
        <dbReference type="ARBA" id="ARBA00022669"/>
    </source>
</evidence>
<comment type="caution">
    <text evidence="10">The sequence shown here is derived from an EMBL/GenBank/DDBJ whole genome shotgun (WGS) entry which is preliminary data.</text>
</comment>
<keyword evidence="7" id="KW-1133">Transmembrane helix</keyword>
<keyword evidence="1" id="KW-0147">Chitin-binding</keyword>
<feature type="region of interest" description="Disordered" evidence="6">
    <location>
        <begin position="381"/>
        <end position="553"/>
    </location>
</feature>
<evidence type="ECO:0000256" key="6">
    <source>
        <dbReference type="SAM" id="MobiDB-lite"/>
    </source>
</evidence>
<accession>A0ABD3P3S3</accession>
<gene>
    <name evidence="10" type="ORF">HJC23_001432</name>
</gene>
<keyword evidence="7" id="KW-0472">Membrane</keyword>
<evidence type="ECO:0000256" key="3">
    <source>
        <dbReference type="ARBA" id="ARBA00022737"/>
    </source>
</evidence>
<feature type="chain" id="PRO_5044885482" description="Chitin-binding type-2 domain-containing protein" evidence="8">
    <location>
        <begin position="26"/>
        <end position="553"/>
    </location>
</feature>
<dbReference type="Gene3D" id="2.170.140.10">
    <property type="entry name" value="Chitin binding domain"/>
    <property type="match status" value="1"/>
</dbReference>
<keyword evidence="5" id="KW-0325">Glycoprotein</keyword>
<dbReference type="InterPro" id="IPR036508">
    <property type="entry name" value="Chitin-bd_dom_sf"/>
</dbReference>
<evidence type="ECO:0000256" key="8">
    <source>
        <dbReference type="SAM" id="SignalP"/>
    </source>
</evidence>
<dbReference type="PANTHER" id="PTHR23301">
    <property type="entry name" value="CHITIN BINDING PERITROPHIN-A"/>
    <property type="match status" value="1"/>
</dbReference>
<name>A0ABD3P3S3_9STRA</name>
<feature type="signal peptide" evidence="8">
    <location>
        <begin position="1"/>
        <end position="25"/>
    </location>
</feature>
<feature type="compositionally biased region" description="Polar residues" evidence="6">
    <location>
        <begin position="438"/>
        <end position="447"/>
    </location>
</feature>
<dbReference type="InterPro" id="IPR051940">
    <property type="entry name" value="Chitin_bind-dev_reg"/>
</dbReference>
<dbReference type="GO" id="GO:0008061">
    <property type="term" value="F:chitin binding"/>
    <property type="evidence" value="ECO:0007669"/>
    <property type="project" value="UniProtKB-KW"/>
</dbReference>
<dbReference type="SUPFAM" id="SSF57625">
    <property type="entry name" value="Invertebrate chitin-binding proteins"/>
    <property type="match status" value="1"/>
</dbReference>
<evidence type="ECO:0000313" key="10">
    <source>
        <dbReference type="EMBL" id="KAL3781125.1"/>
    </source>
</evidence>
<feature type="transmembrane region" description="Helical" evidence="7">
    <location>
        <begin position="297"/>
        <end position="320"/>
    </location>
</feature>
<keyword evidence="3" id="KW-0677">Repeat</keyword>
<proteinExistence type="predicted"/>
<keyword evidence="7" id="KW-0812">Transmembrane</keyword>
<reference evidence="10 11" key="1">
    <citation type="journal article" date="2020" name="G3 (Bethesda)">
        <title>Improved Reference Genome for Cyclotella cryptica CCMP332, a Model for Cell Wall Morphogenesis, Salinity Adaptation, and Lipid Production in Diatoms (Bacillariophyta).</title>
        <authorList>
            <person name="Roberts W.R."/>
            <person name="Downey K.M."/>
            <person name="Ruck E.C."/>
            <person name="Traller J.C."/>
            <person name="Alverson A.J."/>
        </authorList>
    </citation>
    <scope>NUCLEOTIDE SEQUENCE [LARGE SCALE GENOMIC DNA]</scope>
    <source>
        <strain evidence="10 11">CCMP332</strain>
    </source>
</reference>
<evidence type="ECO:0000313" key="11">
    <source>
        <dbReference type="Proteomes" id="UP001516023"/>
    </source>
</evidence>
<keyword evidence="2 8" id="KW-0732">Signal</keyword>
<dbReference type="InterPro" id="IPR002557">
    <property type="entry name" value="Chitin-bd_dom"/>
</dbReference>
<dbReference type="Pfam" id="PF01607">
    <property type="entry name" value="CBM_14"/>
    <property type="match status" value="1"/>
</dbReference>
<evidence type="ECO:0000256" key="4">
    <source>
        <dbReference type="ARBA" id="ARBA00023157"/>
    </source>
</evidence>
<evidence type="ECO:0000256" key="7">
    <source>
        <dbReference type="SAM" id="Phobius"/>
    </source>
</evidence>
<feature type="region of interest" description="Disordered" evidence="6">
    <location>
        <begin position="338"/>
        <end position="358"/>
    </location>
</feature>
<dbReference type="AlphaFoldDB" id="A0ABD3P3S3"/>
<evidence type="ECO:0000256" key="2">
    <source>
        <dbReference type="ARBA" id="ARBA00022729"/>
    </source>
</evidence>